<reference evidence="1" key="1">
    <citation type="submission" date="2019-03" db="EMBL/GenBank/DDBJ databases">
        <authorList>
            <consortium name="Pathogen Informatics"/>
        </authorList>
    </citation>
    <scope>NUCLEOTIDE SEQUENCE</scope>
    <source>
        <strain evidence="1">5012STDY7626459</strain>
    </source>
</reference>
<gene>
    <name evidence="1" type="ORF">SAMEA4873655_03041</name>
</gene>
<dbReference type="AntiFam" id="ANF00189">
    <property type="entry name" value="Shadow ORF (opposite fumA)"/>
</dbReference>
<accession>A0A486SV69</accession>
<dbReference type="AlphaFoldDB" id="A0A486SV69"/>
<protein>
    <submittedName>
        <fullName evidence="1">Uncharacterized protein</fullName>
    </submittedName>
</protein>
<dbReference type="EMBL" id="CAAHDB010000009">
    <property type="protein sequence ID" value="VGM17392.1"/>
    <property type="molecule type" value="Genomic_DNA"/>
</dbReference>
<proteinExistence type="predicted"/>
<evidence type="ECO:0000313" key="1">
    <source>
        <dbReference type="EMBL" id="VGM17392.1"/>
    </source>
</evidence>
<sequence>MTRQTDHADIVGKVFPAELRAETKVLRLQQQLLLQLHVAERLAVLVTFGRQAIVVFGGRQLHGLQRRFRRGTADHEGDMVRWTGGSTEGAHLLDEVIFQLRRGDQRFGFLVQIGFVRRAAALGDAEEFVLIAIGSIEIDLRRQVGASVNLFIHIQRRVLRVAQVVLDIGVVHPLRQGGFIAAAGPHALAFFTHDDRGAGVLAGGQNTFGGDIRVAQELQRDVFIVFAGLRIVKDIRHLLLMRRAKHKGGVVESMLRQKGQRLRVNF</sequence>
<organism evidence="1">
    <name type="scientific">Klebsiella pneumoniae</name>
    <dbReference type="NCBI Taxonomy" id="573"/>
    <lineage>
        <taxon>Bacteria</taxon>
        <taxon>Pseudomonadati</taxon>
        <taxon>Pseudomonadota</taxon>
        <taxon>Gammaproteobacteria</taxon>
        <taxon>Enterobacterales</taxon>
        <taxon>Enterobacteriaceae</taxon>
        <taxon>Klebsiella/Raoultella group</taxon>
        <taxon>Klebsiella</taxon>
        <taxon>Klebsiella pneumoniae complex</taxon>
    </lineage>
</organism>
<name>A0A486SV69_KLEPN</name>